<reference evidence="2 3" key="1">
    <citation type="submission" date="2024-09" db="EMBL/GenBank/DDBJ databases">
        <authorList>
            <person name="Sun Q."/>
            <person name="Mori K."/>
        </authorList>
    </citation>
    <scope>NUCLEOTIDE SEQUENCE [LARGE SCALE GENOMIC DNA]</scope>
    <source>
        <strain evidence="2 3">JCM 12822</strain>
    </source>
</reference>
<gene>
    <name evidence="2" type="ORF">ACFFLE_11120</name>
</gene>
<proteinExistence type="predicted"/>
<dbReference type="InterPro" id="IPR041223">
    <property type="entry name" value="ApeA_NTD"/>
</dbReference>
<accession>A0ABV5Z694</accession>
<evidence type="ECO:0000259" key="1">
    <source>
        <dbReference type="Pfam" id="PF18862"/>
    </source>
</evidence>
<comment type="caution">
    <text evidence="2">The sequence shown here is derived from an EMBL/GenBank/DDBJ whole genome shotgun (WGS) entry which is preliminary data.</text>
</comment>
<dbReference type="Proteomes" id="UP001589740">
    <property type="component" value="Unassembled WGS sequence"/>
</dbReference>
<protein>
    <recommendedName>
        <fullName evidence="1">ApeA N-terminal domain-containing protein</fullName>
    </recommendedName>
</protein>
<evidence type="ECO:0000313" key="2">
    <source>
        <dbReference type="EMBL" id="MFB9861618.1"/>
    </source>
</evidence>
<evidence type="ECO:0000313" key="3">
    <source>
        <dbReference type="Proteomes" id="UP001589740"/>
    </source>
</evidence>
<keyword evidence="3" id="KW-1185">Reference proteome</keyword>
<name>A0ABV5Z694_9STAP</name>
<dbReference type="RefSeq" id="WP_380572265.1">
    <property type="nucleotide sequence ID" value="NZ_JBHMAH010000040.1"/>
</dbReference>
<dbReference type="Pfam" id="PF18862">
    <property type="entry name" value="ApeA_NTD1"/>
    <property type="match status" value="1"/>
</dbReference>
<feature type="domain" description="ApeA N-terminal" evidence="1">
    <location>
        <begin position="15"/>
        <end position="256"/>
    </location>
</feature>
<organism evidence="2 3">
    <name type="scientific">Salinicoccus siamensis</name>
    <dbReference type="NCBI Taxonomy" id="381830"/>
    <lineage>
        <taxon>Bacteria</taxon>
        <taxon>Bacillati</taxon>
        <taxon>Bacillota</taxon>
        <taxon>Bacilli</taxon>
        <taxon>Bacillales</taxon>
        <taxon>Staphylococcaceae</taxon>
        <taxon>Salinicoccus</taxon>
    </lineage>
</organism>
<dbReference type="EMBL" id="JBHMAH010000040">
    <property type="protein sequence ID" value="MFB9861618.1"/>
    <property type="molecule type" value="Genomic_DNA"/>
</dbReference>
<sequence>MKFSKLKMVDKLSSHGLIYFNNVEEPKSGLLEYNDNQINLTFVVEGFLDTLEELELNITSITFITSLGEKLELRGGIVINSKNNSNNITTVEVIYQYLLLDTKPQVESESEENNYNNFKIYCSYFKDIFTNSPFKYGRKKEDRFHSSVELNLESTLGVCLINNRVEVTDFILANQYNRGEDFDLKFDYTPFLNFKFKEPQSFNNIISLAMKIRNLISFITEHQIKVEELYISNKEKNYKLFWANEYNIQVSKPSNELIFQVKPFLKRRFSEFIDGYFNNEDKLTDIFDTYVNNIYKPIYEDDYLLSHIIILEGLHRRFICEQKRDLKIRLEEIFKSIDKEIIDSIFSEIELDEKIISYLKDFRHYHSHFFDVNEKPQIDVDKIEVAKLLRKVIKEFIYLKINIGESYILSKPQQYKFKSFNNLQ</sequence>